<evidence type="ECO:0000313" key="3">
    <source>
        <dbReference type="Proteomes" id="UP001346149"/>
    </source>
</evidence>
<reference evidence="2 3" key="1">
    <citation type="journal article" date="2023" name="Hortic Res">
        <title>Pangenome of water caltrop reveals structural variations and asymmetric subgenome divergence after allopolyploidization.</title>
        <authorList>
            <person name="Zhang X."/>
            <person name="Chen Y."/>
            <person name="Wang L."/>
            <person name="Yuan Y."/>
            <person name="Fang M."/>
            <person name="Shi L."/>
            <person name="Lu R."/>
            <person name="Comes H.P."/>
            <person name="Ma Y."/>
            <person name="Chen Y."/>
            <person name="Huang G."/>
            <person name="Zhou Y."/>
            <person name="Zheng Z."/>
            <person name="Qiu Y."/>
        </authorList>
    </citation>
    <scope>NUCLEOTIDE SEQUENCE [LARGE SCALE GENOMIC DNA]</scope>
    <source>
        <strain evidence="2">F231</strain>
    </source>
</reference>
<evidence type="ECO:0000256" key="1">
    <source>
        <dbReference type="SAM" id="MobiDB-lite"/>
    </source>
</evidence>
<dbReference type="AlphaFoldDB" id="A0AAN7KU26"/>
<accession>A0AAN7KU26</accession>
<comment type="caution">
    <text evidence="2">The sequence shown here is derived from an EMBL/GenBank/DDBJ whole genome shotgun (WGS) entry which is preliminary data.</text>
</comment>
<feature type="region of interest" description="Disordered" evidence="1">
    <location>
        <begin position="138"/>
        <end position="180"/>
    </location>
</feature>
<keyword evidence="3" id="KW-1185">Reference proteome</keyword>
<evidence type="ECO:0000313" key="2">
    <source>
        <dbReference type="EMBL" id="KAK4772584.1"/>
    </source>
</evidence>
<organism evidence="2 3">
    <name type="scientific">Trapa natans</name>
    <name type="common">Water chestnut</name>
    <dbReference type="NCBI Taxonomy" id="22666"/>
    <lineage>
        <taxon>Eukaryota</taxon>
        <taxon>Viridiplantae</taxon>
        <taxon>Streptophyta</taxon>
        <taxon>Embryophyta</taxon>
        <taxon>Tracheophyta</taxon>
        <taxon>Spermatophyta</taxon>
        <taxon>Magnoliopsida</taxon>
        <taxon>eudicotyledons</taxon>
        <taxon>Gunneridae</taxon>
        <taxon>Pentapetalae</taxon>
        <taxon>rosids</taxon>
        <taxon>malvids</taxon>
        <taxon>Myrtales</taxon>
        <taxon>Lythraceae</taxon>
        <taxon>Trapa</taxon>
    </lineage>
</organism>
<dbReference type="EMBL" id="JAXQNO010000020">
    <property type="protein sequence ID" value="KAK4772584.1"/>
    <property type="molecule type" value="Genomic_DNA"/>
</dbReference>
<name>A0AAN7KU26_TRANT</name>
<protein>
    <submittedName>
        <fullName evidence="2">Uncharacterized protein</fullName>
    </submittedName>
</protein>
<gene>
    <name evidence="2" type="ORF">SAY86_014359</name>
</gene>
<proteinExistence type="predicted"/>
<feature type="compositionally biased region" description="Polar residues" evidence="1">
    <location>
        <begin position="163"/>
        <end position="177"/>
    </location>
</feature>
<sequence length="305" mass="34337">MNTISTIEPRALFHYYCRNPTRLEPSASRGGFCDHLLLQHSIRRTQENLLKKKTVRTAEETETESTWSTRVDEQHRHPRLGALSVTLSSPPKSDILGVFPRNPLNSIRPICRRSRPEASPERPLFVSASFGPSNSWLQTPTALPSAASPRPSRHRSLRPTLRWSTWSGPTSGLSTDPTVRVRTGPGGQCRHLAVEGAHGDHRLGPPDERYYAGAAGASGDGADDVRRQLGREEITSGRWRAVIDTLQRRLALSEEHVDREARSWRPMGGLHRSVSGRQLQFILKWAYEIGSIQRYNMFNETVFFS</sequence>
<feature type="compositionally biased region" description="Low complexity" evidence="1">
    <location>
        <begin position="139"/>
        <end position="150"/>
    </location>
</feature>
<dbReference type="Proteomes" id="UP001346149">
    <property type="component" value="Unassembled WGS sequence"/>
</dbReference>